<dbReference type="PANTHER" id="PTHR13593:SF113">
    <property type="entry name" value="SI:DKEY-266F7.9"/>
    <property type="match status" value="1"/>
</dbReference>
<sequence>MAYKLLDPTAKVLVEGCDAEVAPTIDGDYIYFARKGVLTRCRLDGAELSALAGTGCKYKPFVDGEYVYFTKDKGLFRCSKVPGGSPIQIDDMATFAPFVEGNYVYFANTNHSLFRRKKDGTEKEQMLDDFCYNAPFVKGDYVYFCGHDESLFRRKKDGSEKEQILDGWCRTGIFVDDEYVYFFGKTGLHRHRNDGQGTAQILDEASTFYDYPNFRRSSTGRHAAPVVDGDYVYFFGRGVGLDGGSGLYRCLKDGTSMARLLHQNLRSGAAVKGDWVYFVTGTTLCRRQLHMESEWMKRRWDVVKDLPLWQLAIPSTHDTATYGNWITPTLAGADGRSRCQTANIYEQLMFGYRCFDLRFMPYRNVDRTGKNLTSYGFHHGSDHTKNTLADMVSQITRFLSRTSKEIMILNLRADVKHWQKDSFRPSNDHLTVEEERNIIKKICDRIGHQNIVSRSVVASMGKKFFAGLTPAELLSHEDGRQDGSPRVILLWWGNHDLSPELKDSTEGQYVWLTATKSPESDGENEFSGCLQANSIEDWAGNRVAIQKNSGDKHINVAGSPAFTEACKGVKLEPNVLDELLRQPWNVIGGDFMSEDAYLIGADLIVNGMQGNGAIKK</sequence>
<dbReference type="InterPro" id="IPR015943">
    <property type="entry name" value="WD40/YVTN_repeat-like_dom_sf"/>
</dbReference>
<dbReference type="GO" id="GO:0006629">
    <property type="term" value="P:lipid metabolic process"/>
    <property type="evidence" value="ECO:0007669"/>
    <property type="project" value="InterPro"/>
</dbReference>
<dbReference type="InterPro" id="IPR051057">
    <property type="entry name" value="PI-PLC_domain"/>
</dbReference>
<dbReference type="InterPro" id="IPR017946">
    <property type="entry name" value="PLC-like_Pdiesterase_TIM-brl"/>
</dbReference>
<dbReference type="Pfam" id="PF16472">
    <property type="entry name" value="DUF5050"/>
    <property type="match status" value="1"/>
</dbReference>
<comment type="caution">
    <text evidence="2">The sequence shown here is derived from an EMBL/GenBank/DDBJ whole genome shotgun (WGS) entry which is preliminary data.</text>
</comment>
<dbReference type="Gene3D" id="2.130.10.10">
    <property type="entry name" value="YVTN repeat-like/Quinoprotein amine dehydrogenase"/>
    <property type="match status" value="1"/>
</dbReference>
<dbReference type="EMBL" id="QMKK01000056">
    <property type="protein sequence ID" value="RAX37930.1"/>
    <property type="molecule type" value="Genomic_DNA"/>
</dbReference>
<dbReference type="SUPFAM" id="SSF69304">
    <property type="entry name" value="Tricorn protease N-terminal domain"/>
    <property type="match status" value="1"/>
</dbReference>
<dbReference type="Proteomes" id="UP000251205">
    <property type="component" value="Unassembled WGS sequence"/>
</dbReference>
<proteinExistence type="predicted"/>
<evidence type="ECO:0000313" key="2">
    <source>
        <dbReference type="EMBL" id="RAX37930.1"/>
    </source>
</evidence>
<dbReference type="SUPFAM" id="SSF51695">
    <property type="entry name" value="PLC-like phosphodiesterases"/>
    <property type="match status" value="1"/>
</dbReference>
<dbReference type="OrthoDB" id="7191982at2"/>
<dbReference type="CDD" id="cd08557">
    <property type="entry name" value="PI-PLCc_bacteria_like"/>
    <property type="match status" value="1"/>
</dbReference>
<dbReference type="AlphaFoldDB" id="A0A329YBS4"/>
<reference evidence="2 3" key="1">
    <citation type="submission" date="2018-06" db="EMBL/GenBank/DDBJ databases">
        <title>Whole Genome Sequence of an efficient microsymbiont, Rhizobium tropici.</title>
        <authorList>
            <person name="Srinivasan R."/>
            <person name="Singh H.V."/>
            <person name="Srivastava R."/>
            <person name="Kumari B."/>
            <person name="Radhakrishna A."/>
        </authorList>
    </citation>
    <scope>NUCLEOTIDE SEQUENCE [LARGE SCALE GENOMIC DNA]</scope>
    <source>
        <strain evidence="2 3">IGFRI Rhizo-19</strain>
    </source>
</reference>
<dbReference type="PANTHER" id="PTHR13593">
    <property type="match status" value="1"/>
</dbReference>
<evidence type="ECO:0000259" key="1">
    <source>
        <dbReference type="Pfam" id="PF16472"/>
    </source>
</evidence>
<dbReference type="PROSITE" id="PS50007">
    <property type="entry name" value="PIPLC_X_DOMAIN"/>
    <property type="match status" value="1"/>
</dbReference>
<name>A0A329YBS4_RHITR</name>
<organism evidence="2 3">
    <name type="scientific">Rhizobium tropici</name>
    <dbReference type="NCBI Taxonomy" id="398"/>
    <lineage>
        <taxon>Bacteria</taxon>
        <taxon>Pseudomonadati</taxon>
        <taxon>Pseudomonadota</taxon>
        <taxon>Alphaproteobacteria</taxon>
        <taxon>Hyphomicrobiales</taxon>
        <taxon>Rhizobiaceae</taxon>
        <taxon>Rhizobium/Agrobacterium group</taxon>
        <taxon>Rhizobium</taxon>
    </lineage>
</organism>
<accession>A0A329YBS4</accession>
<dbReference type="RefSeq" id="WP_112345362.1">
    <property type="nucleotide sequence ID" value="NZ_QMKK01000056.1"/>
</dbReference>
<dbReference type="InterPro" id="IPR032485">
    <property type="entry name" value="LRP1-like_beta_prop"/>
</dbReference>
<gene>
    <name evidence="2" type="ORF">DQ393_30105</name>
</gene>
<dbReference type="GO" id="GO:0008081">
    <property type="term" value="F:phosphoric diester hydrolase activity"/>
    <property type="evidence" value="ECO:0007669"/>
    <property type="project" value="InterPro"/>
</dbReference>
<feature type="domain" description="Prolow-density lipoprotein receptor-related protein 1-like beta-propeller" evidence="1">
    <location>
        <begin position="62"/>
        <end position="210"/>
    </location>
</feature>
<evidence type="ECO:0000313" key="3">
    <source>
        <dbReference type="Proteomes" id="UP000251205"/>
    </source>
</evidence>
<protein>
    <recommendedName>
        <fullName evidence="1">Prolow-density lipoprotein receptor-related protein 1-like beta-propeller domain-containing protein</fullName>
    </recommendedName>
</protein>
<dbReference type="Gene3D" id="3.20.20.190">
    <property type="entry name" value="Phosphatidylinositol (PI) phosphodiesterase"/>
    <property type="match status" value="1"/>
</dbReference>